<sequence>MSNRSIVLTRFGGTEALEFAPAPIPTPAPGVAVVRVRAAGINGIDWKIREGFLKDTKPVAFPQLVGMELAGEIVAVAGESRFSIGDRVFGLAAPGSGAYADFVAVPEDRLASTPAGLSDIVAAALPVAGLTAWQMLHAAGVPRSGQTVLVHGASGGVGTLLVQMAKSLGLTVVATGSTASLPHLRALGVDRLIDRTAERFESVVGSVDLVIDLAGGDAPDRSWELLRDGGAVVSAVRPDIAAPRGDGRRGLWFMMQPDSDRLAAIGAAAASGALKVTISETVPLEDIPSAVERNRTGHGPGKAVADLTLA</sequence>
<dbReference type="InterPro" id="IPR011032">
    <property type="entry name" value="GroES-like_sf"/>
</dbReference>
<dbReference type="InterPro" id="IPR050700">
    <property type="entry name" value="YIM1/Zinc_Alcohol_DH_Fams"/>
</dbReference>
<keyword evidence="4" id="KW-1185">Reference proteome</keyword>
<dbReference type="Proteomes" id="UP001223743">
    <property type="component" value="Unassembled WGS sequence"/>
</dbReference>
<dbReference type="SMART" id="SM00829">
    <property type="entry name" value="PKS_ER"/>
    <property type="match status" value="1"/>
</dbReference>
<dbReference type="Gene3D" id="3.40.50.720">
    <property type="entry name" value="NAD(P)-binding Rossmann-like Domain"/>
    <property type="match status" value="1"/>
</dbReference>
<dbReference type="RefSeq" id="WP_266282012.1">
    <property type="nucleotide sequence ID" value="NZ_JAPKNF010000001.1"/>
</dbReference>
<evidence type="ECO:0000313" key="3">
    <source>
        <dbReference type="EMBL" id="MDQ0514624.1"/>
    </source>
</evidence>
<reference evidence="3 4" key="1">
    <citation type="submission" date="2023-07" db="EMBL/GenBank/DDBJ databases">
        <title>Genomic Encyclopedia of Type Strains, Phase IV (KMG-IV): sequencing the most valuable type-strain genomes for metagenomic binning, comparative biology and taxonomic classification.</title>
        <authorList>
            <person name="Goeker M."/>
        </authorList>
    </citation>
    <scope>NUCLEOTIDE SEQUENCE [LARGE SCALE GENOMIC DNA]</scope>
    <source>
        <strain evidence="3 4">B1-1</strain>
    </source>
</reference>
<dbReference type="Pfam" id="PF13602">
    <property type="entry name" value="ADH_zinc_N_2"/>
    <property type="match status" value="1"/>
</dbReference>
<dbReference type="InterPro" id="IPR036291">
    <property type="entry name" value="NAD(P)-bd_dom_sf"/>
</dbReference>
<gene>
    <name evidence="3" type="ORF">QO015_000237</name>
</gene>
<accession>A0ABU0M106</accession>
<protein>
    <submittedName>
        <fullName evidence="3">NADPH:quinone reductase-like Zn-dependent oxidoreductase</fullName>
    </submittedName>
</protein>
<proteinExistence type="predicted"/>
<dbReference type="SUPFAM" id="SSF51735">
    <property type="entry name" value="NAD(P)-binding Rossmann-fold domains"/>
    <property type="match status" value="1"/>
</dbReference>
<dbReference type="EMBL" id="JAUSWJ010000001">
    <property type="protein sequence ID" value="MDQ0514624.1"/>
    <property type="molecule type" value="Genomic_DNA"/>
</dbReference>
<evidence type="ECO:0000259" key="2">
    <source>
        <dbReference type="SMART" id="SM00829"/>
    </source>
</evidence>
<dbReference type="InterPro" id="IPR002364">
    <property type="entry name" value="Quin_OxRdtase/zeta-crystal_CS"/>
</dbReference>
<organism evidence="3 4">
    <name type="scientific">Kaistia geumhonensis</name>
    <dbReference type="NCBI Taxonomy" id="410839"/>
    <lineage>
        <taxon>Bacteria</taxon>
        <taxon>Pseudomonadati</taxon>
        <taxon>Pseudomonadota</taxon>
        <taxon>Alphaproteobacteria</taxon>
        <taxon>Hyphomicrobiales</taxon>
        <taxon>Kaistiaceae</taxon>
        <taxon>Kaistia</taxon>
    </lineage>
</organism>
<dbReference type="PROSITE" id="PS01162">
    <property type="entry name" value="QOR_ZETA_CRYSTAL"/>
    <property type="match status" value="1"/>
</dbReference>
<dbReference type="InterPro" id="IPR020843">
    <property type="entry name" value="ER"/>
</dbReference>
<feature type="domain" description="Enoyl reductase (ER)" evidence="2">
    <location>
        <begin position="12"/>
        <end position="305"/>
    </location>
</feature>
<name>A0ABU0M106_9HYPH</name>
<dbReference type="InterPro" id="IPR013154">
    <property type="entry name" value="ADH-like_N"/>
</dbReference>
<evidence type="ECO:0000313" key="4">
    <source>
        <dbReference type="Proteomes" id="UP001223743"/>
    </source>
</evidence>
<dbReference type="PANTHER" id="PTHR11695">
    <property type="entry name" value="ALCOHOL DEHYDROGENASE RELATED"/>
    <property type="match status" value="1"/>
</dbReference>
<comment type="caution">
    <text evidence="3">The sequence shown here is derived from an EMBL/GenBank/DDBJ whole genome shotgun (WGS) entry which is preliminary data.</text>
</comment>
<dbReference type="Pfam" id="PF08240">
    <property type="entry name" value="ADH_N"/>
    <property type="match status" value="1"/>
</dbReference>
<dbReference type="SUPFAM" id="SSF50129">
    <property type="entry name" value="GroES-like"/>
    <property type="match status" value="1"/>
</dbReference>
<dbReference type="PANTHER" id="PTHR11695:SF648">
    <property type="entry name" value="ZINC-BINDING OXIDOREDUCTASE"/>
    <property type="match status" value="1"/>
</dbReference>
<evidence type="ECO:0000256" key="1">
    <source>
        <dbReference type="SAM" id="MobiDB-lite"/>
    </source>
</evidence>
<feature type="region of interest" description="Disordered" evidence="1">
    <location>
        <begin position="291"/>
        <end position="310"/>
    </location>
</feature>
<dbReference type="Gene3D" id="3.90.180.10">
    <property type="entry name" value="Medium-chain alcohol dehydrogenases, catalytic domain"/>
    <property type="match status" value="1"/>
</dbReference>
<dbReference type="CDD" id="cd05289">
    <property type="entry name" value="MDR_like_2"/>
    <property type="match status" value="1"/>
</dbReference>